<evidence type="ECO:0000313" key="3">
    <source>
        <dbReference type="Proteomes" id="UP000736583"/>
    </source>
</evidence>
<organism evidence="2 3">
    <name type="scientific">Clostridium simiarum</name>
    <dbReference type="NCBI Taxonomy" id="2841506"/>
    <lineage>
        <taxon>Bacteria</taxon>
        <taxon>Bacillati</taxon>
        <taxon>Bacillota</taxon>
        <taxon>Clostridia</taxon>
        <taxon>Eubacteriales</taxon>
        <taxon>Clostridiaceae</taxon>
        <taxon>Clostridium</taxon>
    </lineage>
</organism>
<keyword evidence="1" id="KW-0472">Membrane</keyword>
<proteinExistence type="predicted"/>
<feature type="transmembrane region" description="Helical" evidence="1">
    <location>
        <begin position="337"/>
        <end position="356"/>
    </location>
</feature>
<evidence type="ECO:0008006" key="4">
    <source>
        <dbReference type="Google" id="ProtNLM"/>
    </source>
</evidence>
<dbReference type="EMBL" id="JAHLQL010000001">
    <property type="protein sequence ID" value="MBU5591655.1"/>
    <property type="molecule type" value="Genomic_DNA"/>
</dbReference>
<dbReference type="Proteomes" id="UP000736583">
    <property type="component" value="Unassembled WGS sequence"/>
</dbReference>
<keyword evidence="1" id="KW-1133">Transmembrane helix</keyword>
<evidence type="ECO:0000313" key="2">
    <source>
        <dbReference type="EMBL" id="MBU5591655.1"/>
    </source>
</evidence>
<evidence type="ECO:0000256" key="1">
    <source>
        <dbReference type="SAM" id="Phobius"/>
    </source>
</evidence>
<reference evidence="2 3" key="1">
    <citation type="submission" date="2021-06" db="EMBL/GenBank/DDBJ databases">
        <authorList>
            <person name="Sun Q."/>
            <person name="Li D."/>
        </authorList>
    </citation>
    <scope>NUCLEOTIDE SEQUENCE [LARGE SCALE GENOMIC DNA]</scope>
    <source>
        <strain evidence="2 3">MSJ-4</strain>
    </source>
</reference>
<protein>
    <recommendedName>
        <fullName evidence="4">DUF916 domain-containing protein</fullName>
    </recommendedName>
</protein>
<gene>
    <name evidence="2" type="ORF">KQI89_07740</name>
</gene>
<accession>A0ABS6EZV1</accession>
<keyword evidence="3" id="KW-1185">Reference proteome</keyword>
<sequence length="358" mass="40853">MKNKKTLSTYFKSLILVLLFLITTIPISAAANAKDLKLSFKIIEGNLNVTISEEDEGVMINTQNPTLNEEAYLYIYQNEKDNWADFYMLSIQMENKSSSYQKIDLHIESTPQHKFKLKEDSVALIEKIDTKIFVLSKKLQGGIEIPPGFKGKIYAKFDDFIGEDKEELLEERMLSNISGWGITLTPSNEKDNSIIINEVTLLSKEETKTFEDLQNIRIVGDEKVQIPVLGEGISPYSLQGQSEDLKIKFYLKEKYKDVSISEQGVLKVKDKAMPGEIDLYIHVGEQLKLEKTVLLVESWTVNKKDENGIPYGLVEPSISPAVQSMEKILFIENSVPYVQVFFTLICLGCFALYLYWRK</sequence>
<keyword evidence="1" id="KW-0812">Transmembrane</keyword>
<name>A0ABS6EZV1_9CLOT</name>
<comment type="caution">
    <text evidence="2">The sequence shown here is derived from an EMBL/GenBank/DDBJ whole genome shotgun (WGS) entry which is preliminary data.</text>
</comment>
<dbReference type="RefSeq" id="WP_216456590.1">
    <property type="nucleotide sequence ID" value="NZ_JAHLQL010000001.1"/>
</dbReference>